<evidence type="ECO:0000256" key="1">
    <source>
        <dbReference type="SAM" id="Phobius"/>
    </source>
</evidence>
<evidence type="ECO:0000313" key="2">
    <source>
        <dbReference type="EMBL" id="TQM71530.1"/>
    </source>
</evidence>
<protein>
    <submittedName>
        <fullName evidence="2">Uncharacterized protein</fullName>
    </submittedName>
</protein>
<gene>
    <name evidence="2" type="ORF">FHX41_5299</name>
</gene>
<comment type="caution">
    <text evidence="2">The sequence shown here is derived from an EMBL/GenBank/DDBJ whole genome shotgun (WGS) entry which is preliminary data.</text>
</comment>
<evidence type="ECO:0000313" key="3">
    <source>
        <dbReference type="Proteomes" id="UP000316706"/>
    </source>
</evidence>
<proteinExistence type="predicted"/>
<dbReference type="AlphaFoldDB" id="A0A543ILS6"/>
<organism evidence="2 3">
    <name type="scientific">Actinomadura hallensis</name>
    <dbReference type="NCBI Taxonomy" id="337895"/>
    <lineage>
        <taxon>Bacteria</taxon>
        <taxon>Bacillati</taxon>
        <taxon>Actinomycetota</taxon>
        <taxon>Actinomycetes</taxon>
        <taxon>Streptosporangiales</taxon>
        <taxon>Thermomonosporaceae</taxon>
        <taxon>Actinomadura</taxon>
    </lineage>
</organism>
<name>A0A543ILS6_9ACTN</name>
<feature type="transmembrane region" description="Helical" evidence="1">
    <location>
        <begin position="23"/>
        <end position="42"/>
    </location>
</feature>
<dbReference type="EMBL" id="VFPO01000001">
    <property type="protein sequence ID" value="TQM71530.1"/>
    <property type="molecule type" value="Genomic_DNA"/>
</dbReference>
<dbReference type="Proteomes" id="UP000316706">
    <property type="component" value="Unassembled WGS sequence"/>
</dbReference>
<keyword evidence="1" id="KW-0472">Membrane</keyword>
<keyword evidence="1" id="KW-1133">Transmembrane helix</keyword>
<keyword evidence="1" id="KW-0812">Transmembrane</keyword>
<reference evidence="2 3" key="1">
    <citation type="submission" date="2019-06" db="EMBL/GenBank/DDBJ databases">
        <title>Sequencing the genomes of 1000 actinobacteria strains.</title>
        <authorList>
            <person name="Klenk H.-P."/>
        </authorList>
    </citation>
    <scope>NUCLEOTIDE SEQUENCE [LARGE SCALE GENOMIC DNA]</scope>
    <source>
        <strain evidence="2 3">DSM 45043</strain>
    </source>
</reference>
<keyword evidence="3" id="KW-1185">Reference proteome</keyword>
<accession>A0A543ILS6</accession>
<sequence>MSLFGRVRPVTAKQRRIFLWVEFGRYLSCAAMAAGILGLAAADPDSVPRAVVPGLVAAAAAVPCSAAGLSPLGALPERRGAR</sequence>
<feature type="transmembrane region" description="Helical" evidence="1">
    <location>
        <begin position="54"/>
        <end position="75"/>
    </location>
</feature>